<dbReference type="Pfam" id="PF08899">
    <property type="entry name" value="DUF1844"/>
    <property type="match status" value="1"/>
</dbReference>
<dbReference type="Proteomes" id="UP000058636">
    <property type="component" value="Unassembled WGS sequence"/>
</dbReference>
<dbReference type="AlphaFoldDB" id="A0A101EPI7"/>
<evidence type="ECO:0000313" key="2">
    <source>
        <dbReference type="Proteomes" id="UP000058636"/>
    </source>
</evidence>
<protein>
    <submittedName>
        <fullName evidence="1">Uncharacterized protein</fullName>
    </submittedName>
</protein>
<reference evidence="1 2" key="1">
    <citation type="journal article" date="2015" name="MBio">
        <title>Genome-Resolved Metagenomic Analysis Reveals Roles for Candidate Phyla and Other Microbial Community Members in Biogeochemical Transformations in Oil Reservoirs.</title>
        <authorList>
            <person name="Hu P."/>
            <person name="Tom L."/>
            <person name="Singh A."/>
            <person name="Thomas B.C."/>
            <person name="Baker B.J."/>
            <person name="Piceno Y.M."/>
            <person name="Andersen G.L."/>
            <person name="Banfield J.F."/>
        </authorList>
    </citation>
    <scope>NUCLEOTIDE SEQUENCE [LARGE SCALE GENOMIC DNA]</scope>
    <source>
        <strain evidence="1">46_26</strain>
    </source>
</reference>
<dbReference type="OMA" id="NTIAARC"/>
<sequence length="98" mass="11630">MEEKKEKLSMKDLILLFFSTISARCWARLGLTEDEYGDFYQDLEEARLGIDTLDAIFNRIKDLVDEEVRREMEGVLSTLKLNYFHQYQKSKKKETENA</sequence>
<organism evidence="1 2">
    <name type="scientific">Thermotoga petrophila</name>
    <dbReference type="NCBI Taxonomy" id="93929"/>
    <lineage>
        <taxon>Bacteria</taxon>
        <taxon>Thermotogati</taxon>
        <taxon>Thermotogota</taxon>
        <taxon>Thermotogae</taxon>
        <taxon>Thermotogales</taxon>
        <taxon>Thermotogaceae</taxon>
        <taxon>Thermotoga</taxon>
    </lineage>
</organism>
<dbReference type="PATRIC" id="fig|93930.3.peg.420"/>
<dbReference type="InterPro" id="IPR014995">
    <property type="entry name" value="DUF1844"/>
</dbReference>
<dbReference type="EMBL" id="LGFG01000141">
    <property type="protein sequence ID" value="KUK22522.1"/>
    <property type="molecule type" value="Genomic_DNA"/>
</dbReference>
<proteinExistence type="predicted"/>
<comment type="caution">
    <text evidence="1">The sequence shown here is derived from an EMBL/GenBank/DDBJ whole genome shotgun (WGS) entry which is preliminary data.</text>
</comment>
<dbReference type="RefSeq" id="WP_011943864.1">
    <property type="nucleotide sequence ID" value="NZ_DAITJQ010000001.1"/>
</dbReference>
<evidence type="ECO:0000313" key="1">
    <source>
        <dbReference type="EMBL" id="KUK22522.1"/>
    </source>
</evidence>
<accession>A0A101EPI7</accession>
<name>A0A101EPI7_9THEM</name>
<gene>
    <name evidence="1" type="ORF">XD57_1377</name>
</gene>